<feature type="region of interest" description="Disordered" evidence="1">
    <location>
        <begin position="248"/>
        <end position="276"/>
    </location>
</feature>
<evidence type="ECO:0000256" key="1">
    <source>
        <dbReference type="SAM" id="MobiDB-lite"/>
    </source>
</evidence>
<dbReference type="AlphaFoldDB" id="A0A1J1GKU8"/>
<proteinExistence type="predicted"/>
<sequence length="314" mass="36587">MKIVQKENFNQWNETEFERNLCTSHTYTKSKEFSIDAYSQKNIDISNKDINNISAIALSSDEILESLSKVKKKNNNKDTKIATAFPISESISSDVLDTNDIFLNNEIIETMKISCYFNLSKIMMFLHKIHLGKKLNKKSYMSCIVSIIILFLQYVNASQKIEHCTNRFRSICDNITFFSPYINSDDLHDTIFYYCHTYSFDFSNISLYLLIAFALLIIFMIIYMHFPRRLPFGSNLFGRRRNRNVLGESKLKEESDEGSGFHEESHKESELLEDSHIESQLSLRPYDASAFYVKPSEELELYDEVFGSKENLLL</sequence>
<evidence type="ECO:0000313" key="3">
    <source>
        <dbReference type="EMBL" id="CRG85760.1"/>
    </source>
</evidence>
<keyword evidence="2" id="KW-0472">Membrane</keyword>
<reference evidence="3 4" key="1">
    <citation type="submission" date="2015-04" db="EMBL/GenBank/DDBJ databases">
        <authorList>
            <consortium name="Pathogen Informatics"/>
        </authorList>
    </citation>
    <scope>NUCLEOTIDE SEQUENCE [LARGE SCALE GENOMIC DNA]</scope>
    <source>
        <strain evidence="3 4">SGS1</strain>
    </source>
</reference>
<dbReference type="GeneID" id="39734072"/>
<dbReference type="KEGG" id="prel:PRELSG_0015000"/>
<dbReference type="RefSeq" id="XP_028531351.1">
    <property type="nucleotide sequence ID" value="XM_028677779.1"/>
</dbReference>
<accession>A0A1J1GKU8</accession>
<name>A0A1J1GKU8_PLARL</name>
<dbReference type="Proteomes" id="UP000220158">
    <property type="component" value="Unassembled WGS sequence"/>
</dbReference>
<gene>
    <name evidence="3" type="ORF">PRELSG_0015000</name>
</gene>
<evidence type="ECO:0000313" key="4">
    <source>
        <dbReference type="Proteomes" id="UP000220158"/>
    </source>
</evidence>
<feature type="transmembrane region" description="Helical" evidence="2">
    <location>
        <begin position="205"/>
        <end position="226"/>
    </location>
</feature>
<feature type="compositionally biased region" description="Basic and acidic residues" evidence="1">
    <location>
        <begin position="249"/>
        <end position="276"/>
    </location>
</feature>
<protein>
    <submittedName>
        <fullName evidence="3">Uncharacterized protein</fullName>
    </submittedName>
</protein>
<keyword evidence="4" id="KW-1185">Reference proteome</keyword>
<organism evidence="3 4">
    <name type="scientific">Plasmodium relictum</name>
    <dbReference type="NCBI Taxonomy" id="85471"/>
    <lineage>
        <taxon>Eukaryota</taxon>
        <taxon>Sar</taxon>
        <taxon>Alveolata</taxon>
        <taxon>Apicomplexa</taxon>
        <taxon>Aconoidasida</taxon>
        <taxon>Haemosporida</taxon>
        <taxon>Plasmodiidae</taxon>
        <taxon>Plasmodium</taxon>
        <taxon>Plasmodium (Haemamoeba)</taxon>
    </lineage>
</organism>
<evidence type="ECO:0000256" key="2">
    <source>
        <dbReference type="SAM" id="Phobius"/>
    </source>
</evidence>
<dbReference type="EMBL" id="CVMU01000469">
    <property type="protein sequence ID" value="CRG85760.1"/>
    <property type="molecule type" value="Genomic_DNA"/>
</dbReference>
<dbReference type="VEuPathDB" id="PlasmoDB:PRELSG_0015000"/>
<keyword evidence="2" id="KW-0812">Transmembrane</keyword>
<keyword evidence="2" id="KW-1133">Transmembrane helix</keyword>